<keyword evidence="3" id="KW-1185">Reference proteome</keyword>
<dbReference type="RefSeq" id="WP_345264752.1">
    <property type="nucleotide sequence ID" value="NZ_BAABHB010000002.1"/>
</dbReference>
<dbReference type="Proteomes" id="UP001500936">
    <property type="component" value="Unassembled WGS sequence"/>
</dbReference>
<protein>
    <submittedName>
        <fullName evidence="2">DUF2945 domain-containing protein</fullName>
    </submittedName>
</protein>
<dbReference type="EMBL" id="BAABHB010000002">
    <property type="protein sequence ID" value="GAA4399311.1"/>
    <property type="molecule type" value="Genomic_DNA"/>
</dbReference>
<feature type="domain" description="Hypervirulence associated protein TUDOR" evidence="1">
    <location>
        <begin position="5"/>
        <end position="66"/>
    </location>
</feature>
<organism evidence="2 3">
    <name type="scientific">Nibrella viscosa</name>
    <dbReference type="NCBI Taxonomy" id="1084524"/>
    <lineage>
        <taxon>Bacteria</taxon>
        <taxon>Pseudomonadati</taxon>
        <taxon>Bacteroidota</taxon>
        <taxon>Cytophagia</taxon>
        <taxon>Cytophagales</taxon>
        <taxon>Spirosomataceae</taxon>
        <taxon>Nibrella</taxon>
    </lineage>
</organism>
<evidence type="ECO:0000313" key="3">
    <source>
        <dbReference type="Proteomes" id="UP001500936"/>
    </source>
</evidence>
<reference evidence="3" key="1">
    <citation type="journal article" date="2019" name="Int. J. Syst. Evol. Microbiol.">
        <title>The Global Catalogue of Microorganisms (GCM) 10K type strain sequencing project: providing services to taxonomists for standard genome sequencing and annotation.</title>
        <authorList>
            <consortium name="The Broad Institute Genomics Platform"/>
            <consortium name="The Broad Institute Genome Sequencing Center for Infectious Disease"/>
            <person name="Wu L."/>
            <person name="Ma J."/>
        </authorList>
    </citation>
    <scope>NUCLEOTIDE SEQUENCE [LARGE SCALE GENOMIC DNA]</scope>
    <source>
        <strain evidence="3">JCM 17925</strain>
    </source>
</reference>
<gene>
    <name evidence="2" type="ORF">GCM10023187_10950</name>
</gene>
<name>A0ABP8K1W9_9BACT</name>
<dbReference type="Pfam" id="PF11160">
    <property type="entry name" value="Hva1_TUDOR"/>
    <property type="match status" value="1"/>
</dbReference>
<proteinExistence type="predicted"/>
<sequence>MIKKGDQVRWKWGAGHAEGKVVEVHHEEVERTIDGKQIKRNGSGDNPAVLIEQDDKQRVLKLASELETK</sequence>
<dbReference type="InterPro" id="IPR021331">
    <property type="entry name" value="Hva1_TUDOR"/>
</dbReference>
<evidence type="ECO:0000313" key="2">
    <source>
        <dbReference type="EMBL" id="GAA4399311.1"/>
    </source>
</evidence>
<accession>A0ABP8K1W9</accession>
<comment type="caution">
    <text evidence="2">The sequence shown here is derived from an EMBL/GenBank/DDBJ whole genome shotgun (WGS) entry which is preliminary data.</text>
</comment>
<evidence type="ECO:0000259" key="1">
    <source>
        <dbReference type="Pfam" id="PF11160"/>
    </source>
</evidence>